<dbReference type="PANTHER" id="PTHR38686:SF1">
    <property type="entry name" value="APOLIPOPROTEIN N-ACYLTRANSFERASE"/>
    <property type="match status" value="1"/>
</dbReference>
<keyword evidence="7 8" id="KW-0012">Acyltransferase</keyword>
<feature type="transmembrane region" description="Helical" evidence="8">
    <location>
        <begin position="20"/>
        <end position="44"/>
    </location>
</feature>
<evidence type="ECO:0000256" key="1">
    <source>
        <dbReference type="ARBA" id="ARBA00004651"/>
    </source>
</evidence>
<dbReference type="GO" id="GO:0016410">
    <property type="term" value="F:N-acyltransferase activity"/>
    <property type="evidence" value="ECO:0007669"/>
    <property type="project" value="UniProtKB-UniRule"/>
</dbReference>
<evidence type="ECO:0000313" key="11">
    <source>
        <dbReference type="Proteomes" id="UP000662873"/>
    </source>
</evidence>
<dbReference type="EC" id="2.3.1.269" evidence="8"/>
<dbReference type="Pfam" id="PF00795">
    <property type="entry name" value="CN_hydrolase"/>
    <property type="match status" value="1"/>
</dbReference>
<dbReference type="Pfam" id="PF20154">
    <property type="entry name" value="LNT_N"/>
    <property type="match status" value="1"/>
</dbReference>
<comment type="function">
    <text evidence="8">Catalyzes the phospholipid dependent N-acylation of the N-terminal cysteine of apolipoprotein, the last step in lipoprotein maturation.</text>
</comment>
<dbReference type="InterPro" id="IPR004563">
    <property type="entry name" value="Apolipo_AcylTrfase"/>
</dbReference>
<keyword evidence="6 8" id="KW-0472">Membrane</keyword>
<dbReference type="GO" id="GO:0042158">
    <property type="term" value="P:lipoprotein biosynthetic process"/>
    <property type="evidence" value="ECO:0007669"/>
    <property type="project" value="UniProtKB-UniRule"/>
</dbReference>
<feature type="domain" description="CN hydrolase" evidence="9">
    <location>
        <begin position="215"/>
        <end position="450"/>
    </location>
</feature>
<evidence type="ECO:0000256" key="2">
    <source>
        <dbReference type="ARBA" id="ARBA00022475"/>
    </source>
</evidence>
<keyword evidence="4 8" id="KW-0812">Transmembrane</keyword>
<evidence type="ECO:0000256" key="6">
    <source>
        <dbReference type="ARBA" id="ARBA00023136"/>
    </source>
</evidence>
<protein>
    <recommendedName>
        <fullName evidence="8">Apolipoprotein N-acyltransferase</fullName>
        <shortName evidence="8">ALP N-acyltransferase</shortName>
        <ecNumber evidence="8">2.3.1.269</ecNumber>
    </recommendedName>
</protein>
<dbReference type="InterPro" id="IPR045378">
    <property type="entry name" value="LNT_N"/>
</dbReference>
<feature type="transmembrane region" description="Helical" evidence="8">
    <location>
        <begin position="119"/>
        <end position="143"/>
    </location>
</feature>
<dbReference type="AlphaFoldDB" id="A0A809S4E2"/>
<keyword evidence="3 8" id="KW-0808">Transferase</keyword>
<feature type="transmembrane region" description="Helical" evidence="8">
    <location>
        <begin position="56"/>
        <end position="75"/>
    </location>
</feature>
<keyword evidence="5 8" id="KW-1133">Transmembrane helix</keyword>
<proteinExistence type="inferred from homology"/>
<evidence type="ECO:0000256" key="7">
    <source>
        <dbReference type="ARBA" id="ARBA00023315"/>
    </source>
</evidence>
<dbReference type="HAMAP" id="MF_01148">
    <property type="entry name" value="Lnt"/>
    <property type="match status" value="1"/>
</dbReference>
<sequence length="490" mass="53109">MALRDRLRPYGPATASVVLIALAFPPLNLGLLVFVALVPWLLSLRELDSKQAIKSGYLFGLLFWLHQMQFVQPLVAKWTGNVLLSLIPWFSACLLGATYFAFLGFVLRRCLKSKREWLIPVAWSGLEVVRSFVPILAFPWGLISTPLYRYPPLIQLANYGTQYLVSAWVVAASVGVVLLFSGTGWNQLRYHALVFLGLLGLSIARYTAPEVGEPVTVTIGQPGVDAAFSDPEEEARKVGVAVAELSESALAQRARLLILPEGMAMGGTEVPPDVPFELTPGLPVLFGGSRGPQPSYQSAFAFDGEWKYADKRRLVVFGEYVPLRGTLPFLDAFELPTGDLRPSKRTSAIQVAGMTVGPMLCFEGLFYDVAADQAKNGAQLLAVMSIDDWYVGTGAPEQLMSASVWRAVETGLPVARSASLGHSIAVDARGNIVARAPFGVTYPLRANLILPKQAERFPGIEVVPIALAIFLLGAATMPLPRTKAGSPDRV</sequence>
<comment type="similarity">
    <text evidence="8">Belongs to the CN hydrolase family. Apolipoprotein N-acyltransferase subfamily.</text>
</comment>
<dbReference type="InterPro" id="IPR003010">
    <property type="entry name" value="C-N_Hydrolase"/>
</dbReference>
<evidence type="ECO:0000256" key="5">
    <source>
        <dbReference type="ARBA" id="ARBA00022989"/>
    </source>
</evidence>
<dbReference type="GO" id="GO:0005886">
    <property type="term" value="C:plasma membrane"/>
    <property type="evidence" value="ECO:0007669"/>
    <property type="project" value="UniProtKB-SubCell"/>
</dbReference>
<evidence type="ECO:0000313" key="10">
    <source>
        <dbReference type="EMBL" id="BBO23577.1"/>
    </source>
</evidence>
<evidence type="ECO:0000256" key="3">
    <source>
        <dbReference type="ARBA" id="ARBA00022679"/>
    </source>
</evidence>
<dbReference type="Proteomes" id="UP000662873">
    <property type="component" value="Chromosome"/>
</dbReference>
<evidence type="ECO:0000256" key="4">
    <source>
        <dbReference type="ARBA" id="ARBA00022692"/>
    </source>
</evidence>
<feature type="transmembrane region" description="Helical" evidence="8">
    <location>
        <begin position="87"/>
        <end position="107"/>
    </location>
</feature>
<accession>A0A809S4E2</accession>
<evidence type="ECO:0000259" key="9">
    <source>
        <dbReference type="PROSITE" id="PS50263"/>
    </source>
</evidence>
<feature type="transmembrane region" description="Helical" evidence="8">
    <location>
        <begin position="163"/>
        <end position="181"/>
    </location>
</feature>
<dbReference type="NCBIfam" id="TIGR00546">
    <property type="entry name" value="lnt"/>
    <property type="match status" value="1"/>
</dbReference>
<reference evidence="10" key="1">
    <citation type="journal article" name="DNA Res.">
        <title>The physiological potential of anammox bacteria as revealed by their core genome structure.</title>
        <authorList>
            <person name="Okubo T."/>
            <person name="Toyoda A."/>
            <person name="Fukuhara K."/>
            <person name="Uchiyama I."/>
            <person name="Harigaya Y."/>
            <person name="Kuroiwa M."/>
            <person name="Suzuki T."/>
            <person name="Murakami Y."/>
            <person name="Suwa Y."/>
            <person name="Takami H."/>
        </authorList>
    </citation>
    <scope>NUCLEOTIDE SEQUENCE</scope>
    <source>
        <strain evidence="10">317325-2</strain>
    </source>
</reference>
<gene>
    <name evidence="8" type="primary">lnt</name>
    <name evidence="10" type="ORF">NPRO_11720</name>
</gene>
<keyword evidence="2 8" id="KW-1003">Cell membrane</keyword>
<keyword evidence="10" id="KW-0449">Lipoprotein</keyword>
<comment type="pathway">
    <text evidence="8">Protein modification; lipoprotein biosynthesis (N-acyl transfer).</text>
</comment>
<comment type="subcellular location">
    <subcellularLocation>
        <location evidence="1 8">Cell membrane</location>
        <topology evidence="1 8">Multi-pass membrane protein</topology>
    </subcellularLocation>
</comment>
<evidence type="ECO:0000256" key="8">
    <source>
        <dbReference type="HAMAP-Rule" id="MF_01148"/>
    </source>
</evidence>
<dbReference type="SUPFAM" id="SSF56317">
    <property type="entry name" value="Carbon-nitrogen hydrolase"/>
    <property type="match status" value="1"/>
</dbReference>
<organism evidence="10 11">
    <name type="scientific">Candidatus Nitrosymbiomonas proteolyticus</name>
    <dbReference type="NCBI Taxonomy" id="2608984"/>
    <lineage>
        <taxon>Bacteria</taxon>
        <taxon>Bacillati</taxon>
        <taxon>Armatimonadota</taxon>
        <taxon>Armatimonadota incertae sedis</taxon>
        <taxon>Candidatus Nitrosymbiomonas</taxon>
    </lineage>
</organism>
<dbReference type="PROSITE" id="PS50263">
    <property type="entry name" value="CN_HYDROLASE"/>
    <property type="match status" value="1"/>
</dbReference>
<name>A0A809S4E2_9BACT</name>
<dbReference type="InterPro" id="IPR036526">
    <property type="entry name" value="C-N_Hydrolase_sf"/>
</dbReference>
<dbReference type="PANTHER" id="PTHR38686">
    <property type="entry name" value="APOLIPOPROTEIN N-ACYLTRANSFERASE"/>
    <property type="match status" value="1"/>
</dbReference>
<feature type="transmembrane region" description="Helical" evidence="8">
    <location>
        <begin position="462"/>
        <end position="479"/>
    </location>
</feature>
<dbReference type="EMBL" id="AP021858">
    <property type="protein sequence ID" value="BBO23577.1"/>
    <property type="molecule type" value="Genomic_DNA"/>
</dbReference>
<dbReference type="Gene3D" id="3.60.110.10">
    <property type="entry name" value="Carbon-nitrogen hydrolase"/>
    <property type="match status" value="1"/>
</dbReference>
<dbReference type="UniPathway" id="UPA00666"/>
<dbReference type="KEGG" id="npy:NPRO_11720"/>
<comment type="catalytic activity">
    <reaction evidence="8">
        <text>N-terminal S-1,2-diacyl-sn-glyceryl-L-cysteinyl-[lipoprotein] + a glycerophospholipid = N-acyl-S-1,2-diacyl-sn-glyceryl-L-cysteinyl-[lipoprotein] + a 2-acyl-sn-glycero-3-phospholipid + H(+)</text>
        <dbReference type="Rhea" id="RHEA:48228"/>
        <dbReference type="Rhea" id="RHEA-COMP:14681"/>
        <dbReference type="Rhea" id="RHEA-COMP:14684"/>
        <dbReference type="ChEBI" id="CHEBI:15378"/>
        <dbReference type="ChEBI" id="CHEBI:136912"/>
        <dbReference type="ChEBI" id="CHEBI:140656"/>
        <dbReference type="ChEBI" id="CHEBI:140657"/>
        <dbReference type="ChEBI" id="CHEBI:140660"/>
        <dbReference type="EC" id="2.3.1.269"/>
    </reaction>
</comment>